<dbReference type="SUPFAM" id="SSF46689">
    <property type="entry name" value="Homeodomain-like"/>
    <property type="match status" value="1"/>
</dbReference>
<dbReference type="GO" id="GO:0003677">
    <property type="term" value="F:DNA binding"/>
    <property type="evidence" value="ECO:0007669"/>
    <property type="project" value="UniProtKB-UniRule"/>
</dbReference>
<dbReference type="AlphaFoldDB" id="A0A919NLZ9"/>
<dbReference type="RefSeq" id="WP_203806032.1">
    <property type="nucleotide sequence ID" value="NZ_BOMY01000022.1"/>
</dbReference>
<gene>
    <name evidence="4" type="ORF">Ate02nite_31440</name>
</gene>
<protein>
    <recommendedName>
        <fullName evidence="3">HTH tetR-type domain-containing protein</fullName>
    </recommendedName>
</protein>
<dbReference type="Pfam" id="PF17940">
    <property type="entry name" value="TetR_C_31"/>
    <property type="match status" value="1"/>
</dbReference>
<sequence>MTSRRDTLLDAGVQIIGERGLHALTHRAIDAAAGLPAGSASNLFRTRDALLDAIVERFAERERADAEEMFGSGPPRSAEELTQALVRFARHATGPGRALTLTRYAILVEAGIRPELRQKLGSTGAGVNAWFRAWLLLAGSADPDRDGPVIMNHWTGIVLHELANPAPAFDPSGQIRTLIESLVAR</sequence>
<comment type="caution">
    <text evidence="4">The sequence shown here is derived from an EMBL/GenBank/DDBJ whole genome shotgun (WGS) entry which is preliminary data.</text>
</comment>
<dbReference type="PROSITE" id="PS50977">
    <property type="entry name" value="HTH_TETR_2"/>
    <property type="match status" value="1"/>
</dbReference>
<dbReference type="InterPro" id="IPR009057">
    <property type="entry name" value="Homeodomain-like_sf"/>
</dbReference>
<feature type="DNA-binding region" description="H-T-H motif" evidence="2">
    <location>
        <begin position="25"/>
        <end position="44"/>
    </location>
</feature>
<organism evidence="4 5">
    <name type="scientific">Paractinoplanes tereljensis</name>
    <dbReference type="NCBI Taxonomy" id="571912"/>
    <lineage>
        <taxon>Bacteria</taxon>
        <taxon>Bacillati</taxon>
        <taxon>Actinomycetota</taxon>
        <taxon>Actinomycetes</taxon>
        <taxon>Micromonosporales</taxon>
        <taxon>Micromonosporaceae</taxon>
        <taxon>Paractinoplanes</taxon>
    </lineage>
</organism>
<feature type="domain" description="HTH tetR-type" evidence="3">
    <location>
        <begin position="2"/>
        <end position="62"/>
    </location>
</feature>
<dbReference type="Proteomes" id="UP000623608">
    <property type="component" value="Unassembled WGS sequence"/>
</dbReference>
<proteinExistence type="predicted"/>
<evidence type="ECO:0000256" key="2">
    <source>
        <dbReference type="PROSITE-ProRule" id="PRU00335"/>
    </source>
</evidence>
<keyword evidence="5" id="KW-1185">Reference proteome</keyword>
<dbReference type="EMBL" id="BOMY01000022">
    <property type="protein sequence ID" value="GIF20414.1"/>
    <property type="molecule type" value="Genomic_DNA"/>
</dbReference>
<keyword evidence="1 2" id="KW-0238">DNA-binding</keyword>
<reference evidence="4" key="1">
    <citation type="submission" date="2021-01" db="EMBL/GenBank/DDBJ databases">
        <title>Whole genome shotgun sequence of Actinoplanes tereljensis NBRC 105297.</title>
        <authorList>
            <person name="Komaki H."/>
            <person name="Tamura T."/>
        </authorList>
    </citation>
    <scope>NUCLEOTIDE SEQUENCE</scope>
    <source>
        <strain evidence="4">NBRC 105297</strain>
    </source>
</reference>
<dbReference type="InterPro" id="IPR041583">
    <property type="entry name" value="TetR_C_31"/>
</dbReference>
<evidence type="ECO:0000313" key="4">
    <source>
        <dbReference type="EMBL" id="GIF20414.1"/>
    </source>
</evidence>
<evidence type="ECO:0000256" key="1">
    <source>
        <dbReference type="ARBA" id="ARBA00023125"/>
    </source>
</evidence>
<evidence type="ECO:0000259" key="3">
    <source>
        <dbReference type="PROSITE" id="PS50977"/>
    </source>
</evidence>
<name>A0A919NLZ9_9ACTN</name>
<evidence type="ECO:0000313" key="5">
    <source>
        <dbReference type="Proteomes" id="UP000623608"/>
    </source>
</evidence>
<dbReference type="Gene3D" id="1.10.357.10">
    <property type="entry name" value="Tetracycline Repressor, domain 2"/>
    <property type="match status" value="1"/>
</dbReference>
<dbReference type="Pfam" id="PF00440">
    <property type="entry name" value="TetR_N"/>
    <property type="match status" value="1"/>
</dbReference>
<dbReference type="InterPro" id="IPR001647">
    <property type="entry name" value="HTH_TetR"/>
</dbReference>
<accession>A0A919NLZ9</accession>